<feature type="transmembrane region" description="Helical" evidence="7">
    <location>
        <begin position="384"/>
        <end position="407"/>
    </location>
</feature>
<proteinExistence type="inferred from homology"/>
<dbReference type="AlphaFoldDB" id="A0A9X2JG49"/>
<gene>
    <name evidence="8" type="primary">nrfD</name>
    <name evidence="8" type="ORF">NG895_10650</name>
</gene>
<organism evidence="8 9">
    <name type="scientific">Aeoliella straminimaris</name>
    <dbReference type="NCBI Taxonomy" id="2954799"/>
    <lineage>
        <taxon>Bacteria</taxon>
        <taxon>Pseudomonadati</taxon>
        <taxon>Planctomycetota</taxon>
        <taxon>Planctomycetia</taxon>
        <taxon>Pirellulales</taxon>
        <taxon>Lacipirellulaceae</taxon>
        <taxon>Aeoliella</taxon>
    </lineage>
</organism>
<evidence type="ECO:0000256" key="2">
    <source>
        <dbReference type="ARBA" id="ARBA00008929"/>
    </source>
</evidence>
<dbReference type="PANTHER" id="PTHR43044">
    <property type="match status" value="1"/>
</dbReference>
<dbReference type="PANTHER" id="PTHR43044:SF2">
    <property type="entry name" value="POLYSULPHIDE REDUCTASE NRFD"/>
    <property type="match status" value="1"/>
</dbReference>
<feature type="transmembrane region" description="Helical" evidence="7">
    <location>
        <begin position="229"/>
        <end position="248"/>
    </location>
</feature>
<keyword evidence="9" id="KW-1185">Reference proteome</keyword>
<evidence type="ECO:0000313" key="8">
    <source>
        <dbReference type="EMBL" id="MCO6044366.1"/>
    </source>
</evidence>
<comment type="caution">
    <text evidence="8">The sequence shown here is derived from an EMBL/GenBank/DDBJ whole genome shotgun (WGS) entry which is preliminary data.</text>
</comment>
<feature type="transmembrane region" description="Helical" evidence="7">
    <location>
        <begin position="33"/>
        <end position="54"/>
    </location>
</feature>
<comment type="similarity">
    <text evidence="2">Belongs to the NrfD family.</text>
</comment>
<keyword evidence="3" id="KW-1003">Cell membrane</keyword>
<comment type="subcellular location">
    <subcellularLocation>
        <location evidence="1">Cell membrane</location>
        <topology evidence="1">Multi-pass membrane protein</topology>
    </subcellularLocation>
</comment>
<keyword evidence="5 7" id="KW-1133">Transmembrane helix</keyword>
<name>A0A9X2JG49_9BACT</name>
<dbReference type="GO" id="GO:0005886">
    <property type="term" value="C:plasma membrane"/>
    <property type="evidence" value="ECO:0007669"/>
    <property type="project" value="UniProtKB-SubCell"/>
</dbReference>
<accession>A0A9X2JG49</accession>
<feature type="transmembrane region" description="Helical" evidence="7">
    <location>
        <begin position="308"/>
        <end position="328"/>
    </location>
</feature>
<dbReference type="Gene3D" id="1.20.1630.10">
    <property type="entry name" value="Formate dehydrogenase/DMSO reductase domain"/>
    <property type="match status" value="1"/>
</dbReference>
<evidence type="ECO:0000256" key="1">
    <source>
        <dbReference type="ARBA" id="ARBA00004651"/>
    </source>
</evidence>
<dbReference type="NCBIfam" id="NF045798">
    <property type="entry name" value="DsrP"/>
    <property type="match status" value="1"/>
</dbReference>
<keyword evidence="4 7" id="KW-0812">Transmembrane</keyword>
<feature type="transmembrane region" description="Helical" evidence="7">
    <location>
        <begin position="107"/>
        <end position="128"/>
    </location>
</feature>
<sequence length="421" mass="46976">MSQANTAGTTSSHAVTYPRFLWRAVKLSTDGPWFFYAWMTLLTALFLVGVHAWAVQVRDGMAVTNMTDHVSWGLYIANFTFMVGLAAGGVMMVIPAYLYHDDEMHEVVILGELLAIAAIVMCLGFVMVDLGRPDRFWHLIPGIGRFNWPISMLTWDVIVLNGYLLLNLHITGYLLYKRFRGEKPDKKWYLPFVYLSIAWAISIHTVTAFLYCGLGGRPFWNTALLAPRFLASAFVSGPAFIVVAMLIVRRVGGIPIGEAPIRTLTGIMRVTILISLLMVVSEVFTEFYTGGSHIASAEYLYFGLHGHYALVPWVWTSIGMMTLAAILLLKPRVYDNKPLLVAACCLAFVGVWIEKGMGLIIPAFVPSTLHEIVEYLPSLSEWKITVGIWALGLMVFTLALRVSIPILTDQESLYLSRGRRA</sequence>
<reference evidence="8" key="1">
    <citation type="submission" date="2022-06" db="EMBL/GenBank/DDBJ databases">
        <title>Aeoliella straminimaris, a novel planctomycete from sediments.</title>
        <authorList>
            <person name="Vitorino I.R."/>
            <person name="Lage O.M."/>
        </authorList>
    </citation>
    <scope>NUCLEOTIDE SEQUENCE</scope>
    <source>
        <strain evidence="8">ICT_H6.2</strain>
    </source>
</reference>
<evidence type="ECO:0000256" key="6">
    <source>
        <dbReference type="ARBA" id="ARBA00023136"/>
    </source>
</evidence>
<feature type="transmembrane region" description="Helical" evidence="7">
    <location>
        <begin position="340"/>
        <end position="364"/>
    </location>
</feature>
<dbReference type="EMBL" id="JAMXLR010000036">
    <property type="protein sequence ID" value="MCO6044366.1"/>
    <property type="molecule type" value="Genomic_DNA"/>
</dbReference>
<evidence type="ECO:0000313" key="9">
    <source>
        <dbReference type="Proteomes" id="UP001155241"/>
    </source>
</evidence>
<dbReference type="RefSeq" id="WP_252852467.1">
    <property type="nucleotide sequence ID" value="NZ_JAMXLR010000036.1"/>
</dbReference>
<dbReference type="InterPro" id="IPR005614">
    <property type="entry name" value="NrfD-like"/>
</dbReference>
<dbReference type="Pfam" id="PF03916">
    <property type="entry name" value="NrfD"/>
    <property type="match status" value="1"/>
</dbReference>
<evidence type="ECO:0000256" key="3">
    <source>
        <dbReference type="ARBA" id="ARBA00022475"/>
    </source>
</evidence>
<dbReference type="Proteomes" id="UP001155241">
    <property type="component" value="Unassembled WGS sequence"/>
</dbReference>
<feature type="transmembrane region" description="Helical" evidence="7">
    <location>
        <begin position="74"/>
        <end position="100"/>
    </location>
</feature>
<feature type="transmembrane region" description="Helical" evidence="7">
    <location>
        <begin position="148"/>
        <end position="176"/>
    </location>
</feature>
<evidence type="ECO:0000256" key="4">
    <source>
        <dbReference type="ARBA" id="ARBA00022692"/>
    </source>
</evidence>
<dbReference type="InterPro" id="IPR054823">
    <property type="entry name" value="DsrP-like"/>
</dbReference>
<keyword evidence="6 7" id="KW-0472">Membrane</keyword>
<evidence type="ECO:0000256" key="5">
    <source>
        <dbReference type="ARBA" id="ARBA00022989"/>
    </source>
</evidence>
<protein>
    <submittedName>
        <fullName evidence="8">Polysulfide reductase NrfD</fullName>
    </submittedName>
</protein>
<feature type="transmembrane region" description="Helical" evidence="7">
    <location>
        <begin position="188"/>
        <end position="209"/>
    </location>
</feature>
<feature type="transmembrane region" description="Helical" evidence="7">
    <location>
        <begin position="269"/>
        <end position="288"/>
    </location>
</feature>
<evidence type="ECO:0000256" key="7">
    <source>
        <dbReference type="SAM" id="Phobius"/>
    </source>
</evidence>